<dbReference type="AlphaFoldDB" id="A0AAN8PFR2"/>
<comment type="caution">
    <text evidence="1">The sequence shown here is derived from an EMBL/GenBank/DDBJ whole genome shotgun (WGS) entry which is preliminary data.</text>
</comment>
<gene>
    <name evidence="1" type="ORF">RUM43_008470</name>
</gene>
<sequence length="142" mass="16179">MMSHKLWVTAVGVVTYRQENERQAGREGGGKNTMMNAKRKYKDGEKKIKEMRCLLLKSMVTPIQSTGASAKMTRSFPFKRENSHGHGFRKCKTSIARQPSGVEIKKQLTHCGCQTARLEERRLPANMTRVQLIETELIKGNR</sequence>
<name>A0AAN8PFR2_POLSC</name>
<accession>A0AAN8PFR2</accession>
<proteinExistence type="predicted"/>
<organism evidence="1 2">
    <name type="scientific">Polyplax serrata</name>
    <name type="common">Common mouse louse</name>
    <dbReference type="NCBI Taxonomy" id="468196"/>
    <lineage>
        <taxon>Eukaryota</taxon>
        <taxon>Metazoa</taxon>
        <taxon>Ecdysozoa</taxon>
        <taxon>Arthropoda</taxon>
        <taxon>Hexapoda</taxon>
        <taxon>Insecta</taxon>
        <taxon>Pterygota</taxon>
        <taxon>Neoptera</taxon>
        <taxon>Paraneoptera</taxon>
        <taxon>Psocodea</taxon>
        <taxon>Troctomorpha</taxon>
        <taxon>Phthiraptera</taxon>
        <taxon>Anoplura</taxon>
        <taxon>Polyplacidae</taxon>
        <taxon>Polyplax</taxon>
    </lineage>
</organism>
<dbReference type="EMBL" id="JAWJWE010000038">
    <property type="protein sequence ID" value="KAK6622628.1"/>
    <property type="molecule type" value="Genomic_DNA"/>
</dbReference>
<protein>
    <submittedName>
        <fullName evidence="1">Uncharacterized protein</fullName>
    </submittedName>
</protein>
<evidence type="ECO:0000313" key="2">
    <source>
        <dbReference type="Proteomes" id="UP001372834"/>
    </source>
</evidence>
<reference evidence="1 2" key="1">
    <citation type="submission" date="2023-10" db="EMBL/GenBank/DDBJ databases">
        <title>Genomes of two closely related lineages of the louse Polyplax serrata with different host specificities.</title>
        <authorList>
            <person name="Martinu J."/>
            <person name="Tarabai H."/>
            <person name="Stefka J."/>
            <person name="Hypsa V."/>
        </authorList>
    </citation>
    <scope>NUCLEOTIDE SEQUENCE [LARGE SCALE GENOMIC DNA]</scope>
    <source>
        <strain evidence="1">HR10_N</strain>
    </source>
</reference>
<evidence type="ECO:0000313" key="1">
    <source>
        <dbReference type="EMBL" id="KAK6622628.1"/>
    </source>
</evidence>
<dbReference type="Proteomes" id="UP001372834">
    <property type="component" value="Unassembled WGS sequence"/>
</dbReference>